<evidence type="ECO:0000313" key="6">
    <source>
        <dbReference type="Proteomes" id="UP000602510"/>
    </source>
</evidence>
<dbReference type="SMART" id="SM00239">
    <property type="entry name" value="C2"/>
    <property type="match status" value="1"/>
</dbReference>
<dbReference type="PROSITE" id="PS50297">
    <property type="entry name" value="ANK_REP_REGION"/>
    <property type="match status" value="1"/>
</dbReference>
<dbReference type="InterPro" id="IPR000008">
    <property type="entry name" value="C2_dom"/>
</dbReference>
<dbReference type="Gene3D" id="2.20.70.10">
    <property type="match status" value="1"/>
</dbReference>
<dbReference type="Gene3D" id="2.60.40.150">
    <property type="entry name" value="C2 domain"/>
    <property type="match status" value="1"/>
</dbReference>
<dbReference type="EMBL" id="WSZM01000205">
    <property type="protein sequence ID" value="KAF4038266.1"/>
    <property type="molecule type" value="Genomic_DNA"/>
</dbReference>
<dbReference type="GO" id="GO:0085020">
    <property type="term" value="P:protein K6-linked ubiquitination"/>
    <property type="evidence" value="ECO:0007669"/>
    <property type="project" value="TreeGrafter"/>
</dbReference>
<dbReference type="Pfam" id="PF12796">
    <property type="entry name" value="Ank_2"/>
    <property type="match status" value="1"/>
</dbReference>
<gene>
    <name evidence="5" type="ORF">GN244_ATG09613</name>
</gene>
<sequence length="711" mass="81704">MSNVVDEAPEQLVVRLQTLYRARRARREAVELANSSYLKCWDTVSGLAYYCNLRTGLSSWKKPLLLAARDPVESSQDSNNDTDAPIEVPVESNYDPAVQLSLIDRQQRREESVSFKKKCEDEKLELMLRHRRKIARAMRRFEKNLLDEKSKSRQERQAKLKYANQQLLRDLYEGKRKENVQTIREAAMRGNVDRVETLLVMGFSADAESAMGLTPLLAACQSAQLEVARRLLSSRARVDHAHVKTGRTALMEAAGRANPPVLKELLRYGAHIHVEDEQGETVFDCLKDAANREIIERACQVWSSENAALFPTEFRQVSLAYALIRKRQRDLYEAEKVATRRELTQSKQTLQRKCVEAKVRYDQDIRGSSFEPTLLRRLSATEAADSRYDTERRVLLLEIQEAVDRLRASERPCFIPEAAILNILSFCARHWFEVDSRKARKRKKMTRSECTLVVVPTSLRPPPDQLPDDLEAEWNSFQHTLKDHCDQLQTAMGNEHFDASSGVSRDTNGESLATLDVFVEQGENLPYRDPRIGDMLDPYVRVFLRSTSILQSTEVFKSEMRVADRNPLWEFPCHIAAVSSVQKELGIQAVDSKREDVAGEVTIFLRSLLDQKEHKEWHIMPPTLRQQILEKKPREQSARIRVSVKLTHTKVTPLELPHMISTTDRSLALCHSQSIVLTRELQQLLKTRQVLVNKRRNVIQNALHCRLQQLP</sequence>
<dbReference type="SMART" id="SM00248">
    <property type="entry name" value="ANK"/>
    <property type="match status" value="2"/>
</dbReference>
<dbReference type="PANTHER" id="PTHR24171">
    <property type="entry name" value="ANKYRIN REPEAT DOMAIN-CONTAINING PROTEIN 39-RELATED"/>
    <property type="match status" value="1"/>
</dbReference>
<name>A0A833SAP7_PHYIN</name>
<dbReference type="PROSITE" id="PS50088">
    <property type="entry name" value="ANK_REPEAT"/>
    <property type="match status" value="1"/>
</dbReference>
<feature type="domain" description="C2" evidence="4">
    <location>
        <begin position="493"/>
        <end position="618"/>
    </location>
</feature>
<dbReference type="CDD" id="cd00030">
    <property type="entry name" value="C2"/>
    <property type="match status" value="1"/>
</dbReference>
<dbReference type="GO" id="GO:0004842">
    <property type="term" value="F:ubiquitin-protein transferase activity"/>
    <property type="evidence" value="ECO:0007669"/>
    <property type="project" value="TreeGrafter"/>
</dbReference>
<reference evidence="5" key="1">
    <citation type="submission" date="2020-04" db="EMBL/GenBank/DDBJ databases">
        <title>Hybrid Assembly of Korean Phytophthora infestans isolates.</title>
        <authorList>
            <person name="Prokchorchik M."/>
            <person name="Lee Y."/>
            <person name="Seo J."/>
            <person name="Cho J.-H."/>
            <person name="Park Y.-E."/>
            <person name="Jang D.-C."/>
            <person name="Im J.-S."/>
            <person name="Choi J.-G."/>
            <person name="Park H.-J."/>
            <person name="Lee G.-B."/>
            <person name="Lee Y.-G."/>
            <person name="Hong S.-Y."/>
            <person name="Cho K."/>
            <person name="Sohn K.H."/>
        </authorList>
    </citation>
    <scope>NUCLEOTIDE SEQUENCE</scope>
    <source>
        <strain evidence="5">KR_1_A1</strain>
    </source>
</reference>
<dbReference type="PROSITE" id="PS50004">
    <property type="entry name" value="C2"/>
    <property type="match status" value="1"/>
</dbReference>
<dbReference type="SUPFAM" id="SSF48403">
    <property type="entry name" value="Ankyrin repeat"/>
    <property type="match status" value="1"/>
</dbReference>
<keyword evidence="1" id="KW-0677">Repeat</keyword>
<organism evidence="5 6">
    <name type="scientific">Phytophthora infestans</name>
    <name type="common">Potato late blight agent</name>
    <name type="synonym">Botrytis infestans</name>
    <dbReference type="NCBI Taxonomy" id="4787"/>
    <lineage>
        <taxon>Eukaryota</taxon>
        <taxon>Sar</taxon>
        <taxon>Stramenopiles</taxon>
        <taxon>Oomycota</taxon>
        <taxon>Peronosporomycetes</taxon>
        <taxon>Peronosporales</taxon>
        <taxon>Peronosporaceae</taxon>
        <taxon>Phytophthora</taxon>
    </lineage>
</organism>
<dbReference type="InterPro" id="IPR002110">
    <property type="entry name" value="Ankyrin_rpt"/>
</dbReference>
<comment type="caution">
    <text evidence="5">The sequence shown here is derived from an EMBL/GenBank/DDBJ whole genome shotgun (WGS) entry which is preliminary data.</text>
</comment>
<accession>A0A833SAP7</accession>
<dbReference type="Pfam" id="PF00168">
    <property type="entry name" value="C2"/>
    <property type="match status" value="1"/>
</dbReference>
<proteinExistence type="predicted"/>
<evidence type="ECO:0000256" key="3">
    <source>
        <dbReference type="PROSITE-ProRule" id="PRU00023"/>
    </source>
</evidence>
<feature type="repeat" description="ANK" evidence="3">
    <location>
        <begin position="245"/>
        <end position="277"/>
    </location>
</feature>
<dbReference type="Proteomes" id="UP000602510">
    <property type="component" value="Unassembled WGS sequence"/>
</dbReference>
<keyword evidence="6" id="KW-1185">Reference proteome</keyword>
<dbReference type="PANTHER" id="PTHR24171:SF8">
    <property type="entry name" value="BRCA1-ASSOCIATED RING DOMAIN PROTEIN 1"/>
    <property type="match status" value="1"/>
</dbReference>
<dbReference type="InterPro" id="IPR036770">
    <property type="entry name" value="Ankyrin_rpt-contain_sf"/>
</dbReference>
<dbReference type="AlphaFoldDB" id="A0A833SAP7"/>
<evidence type="ECO:0000259" key="4">
    <source>
        <dbReference type="PROSITE" id="PS50004"/>
    </source>
</evidence>
<dbReference type="InterPro" id="IPR035892">
    <property type="entry name" value="C2_domain_sf"/>
</dbReference>
<dbReference type="SUPFAM" id="SSF49562">
    <property type="entry name" value="C2 domain (Calcium/lipid-binding domain, CaLB)"/>
    <property type="match status" value="1"/>
</dbReference>
<evidence type="ECO:0000256" key="2">
    <source>
        <dbReference type="ARBA" id="ARBA00023043"/>
    </source>
</evidence>
<evidence type="ECO:0000313" key="5">
    <source>
        <dbReference type="EMBL" id="KAF4038266.1"/>
    </source>
</evidence>
<keyword evidence="2 3" id="KW-0040">ANK repeat</keyword>
<evidence type="ECO:0000256" key="1">
    <source>
        <dbReference type="ARBA" id="ARBA00022737"/>
    </source>
</evidence>
<dbReference type="Gene3D" id="1.25.40.20">
    <property type="entry name" value="Ankyrin repeat-containing domain"/>
    <property type="match status" value="1"/>
</dbReference>
<protein>
    <submittedName>
        <fullName evidence="5">C2 domain</fullName>
    </submittedName>
</protein>